<sequence length="150" mass="17499">MEDPNMLAADCIVITCCCQCMILQILVFVLLKLPCKLVKKTKEYTKRFRNQKRREKIVQIEIRRYGEDSFRSHGNSFRIQTDKSLGFNCCMDEIDNVLEDFSNRGEFAFGSFWGGEISRRFSTSCLNEEELDYEVVQCHLIEIFGCVNLP</sequence>
<protein>
    <submittedName>
        <fullName evidence="2">Proline-rich receptor kinase perk10</fullName>
    </submittedName>
</protein>
<keyword evidence="1" id="KW-0472">Membrane</keyword>
<evidence type="ECO:0000313" key="3">
    <source>
        <dbReference type="Proteomes" id="UP000594638"/>
    </source>
</evidence>
<name>A0A8S0QIF2_OLEEU</name>
<evidence type="ECO:0000256" key="1">
    <source>
        <dbReference type="SAM" id="Phobius"/>
    </source>
</evidence>
<dbReference type="PANTHER" id="PTHR33264">
    <property type="entry name" value="EXPRESSED PROTEIN"/>
    <property type="match status" value="1"/>
</dbReference>
<accession>A0A8S0QIF2</accession>
<comment type="caution">
    <text evidence="2">The sequence shown here is derived from an EMBL/GenBank/DDBJ whole genome shotgun (WGS) entry which is preliminary data.</text>
</comment>
<keyword evidence="1" id="KW-0812">Transmembrane</keyword>
<gene>
    <name evidence="2" type="ORF">OLEA9_A104846</name>
</gene>
<dbReference type="GO" id="GO:0016301">
    <property type="term" value="F:kinase activity"/>
    <property type="evidence" value="ECO:0007669"/>
    <property type="project" value="UniProtKB-KW"/>
</dbReference>
<dbReference type="Gramene" id="OE9A104846T1">
    <property type="protein sequence ID" value="OE9A104846C1"/>
    <property type="gene ID" value="OE9A104846"/>
</dbReference>
<dbReference type="EMBL" id="CACTIH010001877">
    <property type="protein sequence ID" value="CAA2967157.1"/>
    <property type="molecule type" value="Genomic_DNA"/>
</dbReference>
<reference evidence="2 3" key="1">
    <citation type="submission" date="2019-12" db="EMBL/GenBank/DDBJ databases">
        <authorList>
            <person name="Alioto T."/>
            <person name="Alioto T."/>
            <person name="Gomez Garrido J."/>
        </authorList>
    </citation>
    <scope>NUCLEOTIDE SEQUENCE [LARGE SCALE GENOMIC DNA]</scope>
</reference>
<dbReference type="OrthoDB" id="1914633at2759"/>
<keyword evidence="3" id="KW-1185">Reference proteome</keyword>
<dbReference type="Proteomes" id="UP000594638">
    <property type="component" value="Unassembled WGS sequence"/>
</dbReference>
<keyword evidence="2" id="KW-0808">Transferase</keyword>
<organism evidence="2 3">
    <name type="scientific">Olea europaea subsp. europaea</name>
    <dbReference type="NCBI Taxonomy" id="158383"/>
    <lineage>
        <taxon>Eukaryota</taxon>
        <taxon>Viridiplantae</taxon>
        <taxon>Streptophyta</taxon>
        <taxon>Embryophyta</taxon>
        <taxon>Tracheophyta</taxon>
        <taxon>Spermatophyta</taxon>
        <taxon>Magnoliopsida</taxon>
        <taxon>eudicotyledons</taxon>
        <taxon>Gunneridae</taxon>
        <taxon>Pentapetalae</taxon>
        <taxon>asterids</taxon>
        <taxon>lamiids</taxon>
        <taxon>Lamiales</taxon>
        <taxon>Oleaceae</taxon>
        <taxon>Oleeae</taxon>
        <taxon>Olea</taxon>
    </lineage>
</organism>
<keyword evidence="2" id="KW-0675">Receptor</keyword>
<proteinExistence type="predicted"/>
<keyword evidence="1" id="KW-1133">Transmembrane helix</keyword>
<keyword evidence="2" id="KW-0418">Kinase</keyword>
<evidence type="ECO:0000313" key="2">
    <source>
        <dbReference type="EMBL" id="CAA2967157.1"/>
    </source>
</evidence>
<dbReference type="PANTHER" id="PTHR33264:SF27">
    <property type="entry name" value="TRANSMEMBRANE PROTEIN"/>
    <property type="match status" value="1"/>
</dbReference>
<feature type="transmembrane region" description="Helical" evidence="1">
    <location>
        <begin position="6"/>
        <end position="31"/>
    </location>
</feature>
<dbReference type="AlphaFoldDB" id="A0A8S0QIF2"/>